<proteinExistence type="predicted"/>
<name>A0A0P1GFG4_9RHOB</name>
<dbReference type="AlphaFoldDB" id="A0A0P1GFG4"/>
<dbReference type="EMBL" id="CYSE01000005">
    <property type="protein sequence ID" value="CUH80119.1"/>
    <property type="molecule type" value="Genomic_DNA"/>
</dbReference>
<dbReference type="RefSeq" id="WP_058248322.1">
    <property type="nucleotide sequence ID" value="NZ_CYSE01000005.1"/>
</dbReference>
<evidence type="ECO:0000313" key="2">
    <source>
        <dbReference type="Proteomes" id="UP000054935"/>
    </source>
</evidence>
<reference evidence="1 2" key="1">
    <citation type="submission" date="2015-09" db="EMBL/GenBank/DDBJ databases">
        <authorList>
            <consortium name="Swine Surveillance"/>
        </authorList>
    </citation>
    <scope>NUCLEOTIDE SEQUENCE [LARGE SCALE GENOMIC DNA]</scope>
    <source>
        <strain evidence="1 2">CECT 7648</strain>
    </source>
</reference>
<organism evidence="1 2">
    <name type="scientific">Tropicibacter naphthalenivorans</name>
    <dbReference type="NCBI Taxonomy" id="441103"/>
    <lineage>
        <taxon>Bacteria</taxon>
        <taxon>Pseudomonadati</taxon>
        <taxon>Pseudomonadota</taxon>
        <taxon>Alphaproteobacteria</taxon>
        <taxon>Rhodobacterales</taxon>
        <taxon>Roseobacteraceae</taxon>
        <taxon>Tropicibacter</taxon>
    </lineage>
</organism>
<gene>
    <name evidence="1" type="ORF">TRN7648_02828</name>
</gene>
<accession>A0A0P1GFG4</accession>
<sequence length="167" mass="18363">MRRLVLIVTLAGIALMAWKSDRLWPLRAPLYDALYAGRDIQSPALPIGLTTAYALIDRPASGLWSEYCHIRLWKLGPKAQARLEADGLDFLMSLNLASATPWTKDAPDLDNRRGHTCPGRGARAQATSLVQRFSQSPGYHLDTGRESGSYYAILPAEGLVLRLDSGD</sequence>
<keyword evidence="2" id="KW-1185">Reference proteome</keyword>
<dbReference type="Proteomes" id="UP000054935">
    <property type="component" value="Unassembled WGS sequence"/>
</dbReference>
<protein>
    <submittedName>
        <fullName evidence="1">Uncharacterized protein</fullName>
    </submittedName>
</protein>
<evidence type="ECO:0000313" key="1">
    <source>
        <dbReference type="EMBL" id="CUH80119.1"/>
    </source>
</evidence>